<proteinExistence type="predicted"/>
<dbReference type="AlphaFoldDB" id="X0ZLG9"/>
<accession>X0ZLG9</accession>
<feature type="region of interest" description="Disordered" evidence="1">
    <location>
        <begin position="70"/>
        <end position="94"/>
    </location>
</feature>
<protein>
    <submittedName>
        <fullName evidence="2">Uncharacterized protein</fullName>
    </submittedName>
</protein>
<name>X0ZLG9_9ZZZZ</name>
<reference evidence="2" key="1">
    <citation type="journal article" date="2014" name="Front. Microbiol.">
        <title>High frequency of phylogenetically diverse reductive dehalogenase-homologous genes in deep subseafloor sedimentary metagenomes.</title>
        <authorList>
            <person name="Kawai M."/>
            <person name="Futagami T."/>
            <person name="Toyoda A."/>
            <person name="Takaki Y."/>
            <person name="Nishi S."/>
            <person name="Hori S."/>
            <person name="Arai W."/>
            <person name="Tsubouchi T."/>
            <person name="Morono Y."/>
            <person name="Uchiyama I."/>
            <person name="Ito T."/>
            <person name="Fujiyama A."/>
            <person name="Inagaki F."/>
            <person name="Takami H."/>
        </authorList>
    </citation>
    <scope>NUCLEOTIDE SEQUENCE</scope>
    <source>
        <strain evidence="2">Expedition CK06-06</strain>
    </source>
</reference>
<comment type="caution">
    <text evidence="2">The sequence shown here is derived from an EMBL/GenBank/DDBJ whole genome shotgun (WGS) entry which is preliminary data.</text>
</comment>
<organism evidence="2">
    <name type="scientific">marine sediment metagenome</name>
    <dbReference type="NCBI Taxonomy" id="412755"/>
    <lineage>
        <taxon>unclassified sequences</taxon>
        <taxon>metagenomes</taxon>
        <taxon>ecological metagenomes</taxon>
    </lineage>
</organism>
<sequence length="94" mass="10830">FGSPKRPKILEAFIVYYVDHMDADIGGYNIILEENKSGSDWSDYVKNFKRSVFLKKLELPGDEDSRDIKRTVAGKLDRGNTKTNGEEKQQEELF</sequence>
<evidence type="ECO:0000313" key="2">
    <source>
        <dbReference type="EMBL" id="GAG70495.1"/>
    </source>
</evidence>
<gene>
    <name evidence="2" type="ORF">S01H4_08558</name>
</gene>
<evidence type="ECO:0000256" key="1">
    <source>
        <dbReference type="SAM" id="MobiDB-lite"/>
    </source>
</evidence>
<feature type="non-terminal residue" evidence="2">
    <location>
        <position position="1"/>
    </location>
</feature>
<dbReference type="EMBL" id="BART01002953">
    <property type="protein sequence ID" value="GAG70495.1"/>
    <property type="molecule type" value="Genomic_DNA"/>
</dbReference>